<name>A0ABS8D5Q1_9NEIS</name>
<dbReference type="Gene3D" id="3.40.50.2020">
    <property type="match status" value="1"/>
</dbReference>
<comment type="similarity">
    <text evidence="1">Belongs to the ComF/GntX family.</text>
</comment>
<organism evidence="3 4">
    <name type="scientific">Leeia speluncae</name>
    <dbReference type="NCBI Taxonomy" id="2884804"/>
    <lineage>
        <taxon>Bacteria</taxon>
        <taxon>Pseudomonadati</taxon>
        <taxon>Pseudomonadota</taxon>
        <taxon>Betaproteobacteria</taxon>
        <taxon>Neisseriales</taxon>
        <taxon>Leeiaceae</taxon>
        <taxon>Leeia</taxon>
    </lineage>
</organism>
<proteinExistence type="inferred from homology"/>
<evidence type="ECO:0000259" key="2">
    <source>
        <dbReference type="Pfam" id="PF00156"/>
    </source>
</evidence>
<dbReference type="PANTHER" id="PTHR47505:SF1">
    <property type="entry name" value="DNA UTILIZATION PROTEIN YHGH"/>
    <property type="match status" value="1"/>
</dbReference>
<keyword evidence="4" id="KW-1185">Reference proteome</keyword>
<dbReference type="InterPro" id="IPR029057">
    <property type="entry name" value="PRTase-like"/>
</dbReference>
<dbReference type="RefSeq" id="WP_227180324.1">
    <property type="nucleotide sequence ID" value="NZ_JAJBZT010000004.1"/>
</dbReference>
<evidence type="ECO:0000313" key="4">
    <source>
        <dbReference type="Proteomes" id="UP001165395"/>
    </source>
</evidence>
<dbReference type="CDD" id="cd06223">
    <property type="entry name" value="PRTases_typeI"/>
    <property type="match status" value="1"/>
</dbReference>
<dbReference type="PANTHER" id="PTHR47505">
    <property type="entry name" value="DNA UTILIZATION PROTEIN YHGH"/>
    <property type="match status" value="1"/>
</dbReference>
<accession>A0ABS8D5Q1</accession>
<feature type="domain" description="Phosphoribosyltransferase" evidence="2">
    <location>
        <begin position="112"/>
        <end position="163"/>
    </location>
</feature>
<dbReference type="Proteomes" id="UP001165395">
    <property type="component" value="Unassembled WGS sequence"/>
</dbReference>
<evidence type="ECO:0000256" key="1">
    <source>
        <dbReference type="ARBA" id="ARBA00008007"/>
    </source>
</evidence>
<dbReference type="SUPFAM" id="SSF53271">
    <property type="entry name" value="PRTase-like"/>
    <property type="match status" value="1"/>
</dbReference>
<evidence type="ECO:0000313" key="3">
    <source>
        <dbReference type="EMBL" id="MCB6183541.1"/>
    </source>
</evidence>
<reference evidence="3" key="1">
    <citation type="submission" date="2021-10" db="EMBL/GenBank/DDBJ databases">
        <title>The complete genome sequence of Leeia sp. TBRC 13508.</title>
        <authorList>
            <person name="Charoenyingcharoen P."/>
            <person name="Yukphan P."/>
        </authorList>
    </citation>
    <scope>NUCLEOTIDE SEQUENCE</scope>
    <source>
        <strain evidence="3">TBRC 13508</strain>
    </source>
</reference>
<dbReference type="InterPro" id="IPR000836">
    <property type="entry name" value="PRTase_dom"/>
</dbReference>
<sequence length="167" mass="18798">MSLLDSVTATYRFSDSIRGLIHQYKYDGKSFDAKLLVNLMIDRLPDIPLANLIFLPIPLHEKKLRERGYNQSALLAKQLSKRSGARYQEGWIVKTESTPSQQGLDRRARLKNLAEAFFLPSPDDIRHQHIMLIDDVMTTGATLETVAKLLKRAGAASVHGWVIAKAL</sequence>
<dbReference type="EMBL" id="JAJBZT010000004">
    <property type="protein sequence ID" value="MCB6183541.1"/>
    <property type="molecule type" value="Genomic_DNA"/>
</dbReference>
<comment type="caution">
    <text evidence="3">The sequence shown here is derived from an EMBL/GenBank/DDBJ whole genome shotgun (WGS) entry which is preliminary data.</text>
</comment>
<protein>
    <submittedName>
        <fullName evidence="3">ComF family protein</fullName>
    </submittedName>
</protein>
<dbReference type="InterPro" id="IPR051910">
    <property type="entry name" value="ComF/GntX_DNA_util-trans"/>
</dbReference>
<gene>
    <name evidence="3" type="ORF">LIN78_08275</name>
</gene>
<dbReference type="Pfam" id="PF00156">
    <property type="entry name" value="Pribosyltran"/>
    <property type="match status" value="1"/>
</dbReference>